<gene>
    <name evidence="2" type="ORF">ALC60_02218</name>
</gene>
<evidence type="ECO:0000313" key="3">
    <source>
        <dbReference type="Proteomes" id="UP000075809"/>
    </source>
</evidence>
<dbReference type="Proteomes" id="UP000075809">
    <property type="component" value="Unassembled WGS sequence"/>
</dbReference>
<dbReference type="EMBL" id="KQ982254">
    <property type="protein sequence ID" value="KYQ58573.1"/>
    <property type="molecule type" value="Genomic_DNA"/>
</dbReference>
<name>A0A151XDY6_9HYME</name>
<feature type="compositionally biased region" description="Basic residues" evidence="1">
    <location>
        <begin position="21"/>
        <end position="38"/>
    </location>
</feature>
<evidence type="ECO:0000256" key="1">
    <source>
        <dbReference type="SAM" id="MobiDB-lite"/>
    </source>
</evidence>
<reference evidence="2 3" key="1">
    <citation type="submission" date="2015-09" db="EMBL/GenBank/DDBJ databases">
        <title>Trachymyrmex zeteki WGS genome.</title>
        <authorList>
            <person name="Nygaard S."/>
            <person name="Hu H."/>
            <person name="Boomsma J."/>
            <person name="Zhang G."/>
        </authorList>
    </citation>
    <scope>NUCLEOTIDE SEQUENCE [LARGE SCALE GENOMIC DNA]</scope>
    <source>
        <strain evidence="2">Tzet28-1</strain>
        <tissue evidence="2">Whole body</tissue>
    </source>
</reference>
<accession>A0A151XDY6</accession>
<keyword evidence="3" id="KW-1185">Reference proteome</keyword>
<organism evidence="2 3">
    <name type="scientific">Mycetomoellerius zeteki</name>
    <dbReference type="NCBI Taxonomy" id="64791"/>
    <lineage>
        <taxon>Eukaryota</taxon>
        <taxon>Metazoa</taxon>
        <taxon>Ecdysozoa</taxon>
        <taxon>Arthropoda</taxon>
        <taxon>Hexapoda</taxon>
        <taxon>Insecta</taxon>
        <taxon>Pterygota</taxon>
        <taxon>Neoptera</taxon>
        <taxon>Endopterygota</taxon>
        <taxon>Hymenoptera</taxon>
        <taxon>Apocrita</taxon>
        <taxon>Aculeata</taxon>
        <taxon>Formicoidea</taxon>
        <taxon>Formicidae</taxon>
        <taxon>Myrmicinae</taxon>
        <taxon>Mycetomoellerius</taxon>
    </lineage>
</organism>
<protein>
    <submittedName>
        <fullName evidence="2">Uncharacterized protein</fullName>
    </submittedName>
</protein>
<evidence type="ECO:0000313" key="2">
    <source>
        <dbReference type="EMBL" id="KYQ58573.1"/>
    </source>
</evidence>
<dbReference type="AlphaFoldDB" id="A0A151XDY6"/>
<sequence>MRRTLETLSLARSFLPAGSRRAIRERRNSRKKRRKKCGWRSEREGGEVRSRVRDKIAGGRSGIVSESRSSCCCCCCRCCYVHSVFTVEHNRNLTA</sequence>
<proteinExistence type="predicted"/>
<feature type="region of interest" description="Disordered" evidence="1">
    <location>
        <begin position="21"/>
        <end position="42"/>
    </location>
</feature>